<evidence type="ECO:0000256" key="5">
    <source>
        <dbReference type="SAM" id="MobiDB-lite"/>
    </source>
</evidence>
<dbReference type="PROSITE" id="PS50076">
    <property type="entry name" value="DNAJ_2"/>
    <property type="match status" value="1"/>
</dbReference>
<keyword evidence="2 6" id="KW-0812">Transmembrane</keyword>
<dbReference type="OrthoDB" id="100006at2759"/>
<dbReference type="GO" id="GO:0004930">
    <property type="term" value="F:G protein-coupled receptor activity"/>
    <property type="evidence" value="ECO:0007669"/>
    <property type="project" value="TreeGrafter"/>
</dbReference>
<dbReference type="Gene3D" id="1.10.287.110">
    <property type="entry name" value="DnaJ domain"/>
    <property type="match status" value="1"/>
</dbReference>
<dbReference type="PROSITE" id="PS00636">
    <property type="entry name" value="DNAJ_1"/>
    <property type="match status" value="1"/>
</dbReference>
<evidence type="ECO:0000256" key="3">
    <source>
        <dbReference type="ARBA" id="ARBA00022989"/>
    </source>
</evidence>
<keyword evidence="8" id="KW-0675">Receptor</keyword>
<feature type="region of interest" description="Disordered" evidence="5">
    <location>
        <begin position="397"/>
        <end position="516"/>
    </location>
</feature>
<dbReference type="GO" id="GO:0007189">
    <property type="term" value="P:adenylate cyclase-activating G protein-coupled receptor signaling pathway"/>
    <property type="evidence" value="ECO:0007669"/>
    <property type="project" value="TreeGrafter"/>
</dbReference>
<reference evidence="8 9" key="1">
    <citation type="journal article" date="2016" name="Genome Biol. Evol.">
        <title>Divergent and convergent evolution of fungal pathogenicity.</title>
        <authorList>
            <person name="Shang Y."/>
            <person name="Xiao G."/>
            <person name="Zheng P."/>
            <person name="Cen K."/>
            <person name="Zhan S."/>
            <person name="Wang C."/>
        </authorList>
    </citation>
    <scope>NUCLEOTIDE SEQUENCE [LARGE SCALE GENOMIC DNA]</scope>
    <source>
        <strain evidence="8 9">ARSEF 7405</strain>
    </source>
</reference>
<feature type="compositionally biased region" description="Basic and acidic residues" evidence="5">
    <location>
        <begin position="451"/>
        <end position="469"/>
    </location>
</feature>
<keyword evidence="3 6" id="KW-1133">Transmembrane helix</keyword>
<dbReference type="EMBL" id="AZGZ01000008">
    <property type="protein sequence ID" value="KZZ93560.1"/>
    <property type="molecule type" value="Genomic_DNA"/>
</dbReference>
<dbReference type="AlphaFoldDB" id="A0A166NZS4"/>
<evidence type="ECO:0000256" key="1">
    <source>
        <dbReference type="ARBA" id="ARBA00004141"/>
    </source>
</evidence>
<comment type="caution">
    <text evidence="8">The sequence shown here is derived from an EMBL/GenBank/DDBJ whole genome shotgun (WGS) entry which is preliminary data.</text>
</comment>
<feature type="transmembrane region" description="Helical" evidence="6">
    <location>
        <begin position="131"/>
        <end position="153"/>
    </location>
</feature>
<feature type="region of interest" description="Disordered" evidence="5">
    <location>
        <begin position="335"/>
        <end position="368"/>
    </location>
</feature>
<evidence type="ECO:0000313" key="8">
    <source>
        <dbReference type="EMBL" id="KZZ93560.1"/>
    </source>
</evidence>
<evidence type="ECO:0000256" key="2">
    <source>
        <dbReference type="ARBA" id="ARBA00022692"/>
    </source>
</evidence>
<proteinExistence type="predicted"/>
<dbReference type="InterPro" id="IPR022596">
    <property type="entry name" value="GPR1/2/3_C"/>
</dbReference>
<feature type="transmembrane region" description="Helical" evidence="6">
    <location>
        <begin position="48"/>
        <end position="69"/>
    </location>
</feature>
<keyword evidence="4 6" id="KW-0472">Membrane</keyword>
<feature type="compositionally biased region" description="Basic and acidic residues" evidence="5">
    <location>
        <begin position="546"/>
        <end position="570"/>
    </location>
</feature>
<dbReference type="VEuPathDB" id="FungiDB:AAP_02352"/>
<dbReference type="InterPro" id="IPR018253">
    <property type="entry name" value="DnaJ_domain_CS"/>
</dbReference>
<comment type="subcellular location">
    <subcellularLocation>
        <location evidence="1">Membrane</location>
        <topology evidence="1">Multi-pass membrane protein</topology>
    </subcellularLocation>
</comment>
<feature type="transmembrane region" description="Helical" evidence="6">
    <location>
        <begin position="189"/>
        <end position="207"/>
    </location>
</feature>
<name>A0A166NZS4_9EURO</name>
<dbReference type="PANTHER" id="PTHR23112:SF37">
    <property type="entry name" value="G PROTEIN-COUPLED RECEPTOR GPR1"/>
    <property type="match status" value="1"/>
</dbReference>
<dbReference type="CDD" id="cd06257">
    <property type="entry name" value="DnaJ"/>
    <property type="match status" value="1"/>
</dbReference>
<dbReference type="PANTHER" id="PTHR23112">
    <property type="entry name" value="G PROTEIN-COUPLED RECEPTOR 157-RELATED"/>
    <property type="match status" value="1"/>
</dbReference>
<dbReference type="SUPFAM" id="SSF46565">
    <property type="entry name" value="Chaperone J-domain"/>
    <property type="match status" value="1"/>
</dbReference>
<evidence type="ECO:0000256" key="6">
    <source>
        <dbReference type="SAM" id="Phobius"/>
    </source>
</evidence>
<dbReference type="GO" id="GO:0005886">
    <property type="term" value="C:plasma membrane"/>
    <property type="evidence" value="ECO:0007669"/>
    <property type="project" value="TreeGrafter"/>
</dbReference>
<sequence length="580" mass="64747">MVAVSHLLSNYMPPSQDVPTTAASLYSRGMAASLEFVDPLPEAQRRGLIGIFICSVISAIAIVGLLSFITWRMITWRKHYAAPLTQNQYIVLIYNLLLADLHSAVGFIISIKFVKENSMYAFDAACFAQGFMIQIGDPLSGLFVLAIALHTVLTVATGKRLPHRVFVTIVVGLWMTCSSIKRIRRVTMYMVIYPIAYIALSLPLAAARMADARNKEWSSTYHGVAGCFMACSGWVDVLLYAFTRKSLVLASNEPAKSDSGYSKDKNSMSYRKHPFSMITEGRKTGSVDTDSKLFATSASGDSEEGRHQEANVMGDFELGSFREVMQQTTIEIRSEPAPPAYYGNNANFDPLGTHHPDKNRHKPKSSSEYSLISAAYNTLSDDAARKKYDADHNIKHSHHASNHHHSKSHVGSRPASGLSKRRTPFHGPPPSFYTHGRYGKTGRKAPTPRAQRKEEEKPKPTEPDAHWFVDDNQVPHFDAKSHLKTQQNQDERRRKRRIASMEGEMKRRPDVADSDVGGTETMRFMMLTAVVGFAAAATLLFGGRAAQKERQNSAERYEQRSRLDQEEARRQKQVVEGGEN</sequence>
<feature type="compositionally biased region" description="Basic residues" evidence="5">
    <location>
        <begin position="397"/>
        <end position="410"/>
    </location>
</feature>
<dbReference type="Pfam" id="PF00226">
    <property type="entry name" value="DnaJ"/>
    <property type="match status" value="1"/>
</dbReference>
<dbReference type="InterPro" id="IPR001623">
    <property type="entry name" value="DnaJ_domain"/>
</dbReference>
<protein>
    <submittedName>
        <fullName evidence="8">Glucose receptor Git3</fullName>
    </submittedName>
</protein>
<feature type="transmembrane region" description="Helical" evidence="6">
    <location>
        <begin position="89"/>
        <end position="111"/>
    </location>
</feature>
<dbReference type="Pfam" id="PF11970">
    <property type="entry name" value="GPR_Gpa2_C"/>
    <property type="match status" value="1"/>
</dbReference>
<evidence type="ECO:0000313" key="9">
    <source>
        <dbReference type="Proteomes" id="UP000242877"/>
    </source>
</evidence>
<evidence type="ECO:0000259" key="7">
    <source>
        <dbReference type="PROSITE" id="PS50076"/>
    </source>
</evidence>
<accession>A0A166NZS4</accession>
<evidence type="ECO:0000256" key="4">
    <source>
        <dbReference type="ARBA" id="ARBA00023136"/>
    </source>
</evidence>
<dbReference type="InterPro" id="IPR036869">
    <property type="entry name" value="J_dom_sf"/>
</dbReference>
<dbReference type="Proteomes" id="UP000242877">
    <property type="component" value="Unassembled WGS sequence"/>
</dbReference>
<keyword evidence="9" id="KW-1185">Reference proteome</keyword>
<organism evidence="8 9">
    <name type="scientific">Ascosphaera apis ARSEF 7405</name>
    <dbReference type="NCBI Taxonomy" id="392613"/>
    <lineage>
        <taxon>Eukaryota</taxon>
        <taxon>Fungi</taxon>
        <taxon>Dikarya</taxon>
        <taxon>Ascomycota</taxon>
        <taxon>Pezizomycotina</taxon>
        <taxon>Eurotiomycetes</taxon>
        <taxon>Eurotiomycetidae</taxon>
        <taxon>Onygenales</taxon>
        <taxon>Ascosphaeraceae</taxon>
        <taxon>Ascosphaera</taxon>
    </lineage>
</organism>
<feature type="region of interest" description="Disordered" evidence="5">
    <location>
        <begin position="543"/>
        <end position="580"/>
    </location>
</feature>
<gene>
    <name evidence="8" type="ORF">AAP_02352</name>
</gene>
<feature type="transmembrane region" description="Helical" evidence="6">
    <location>
        <begin position="524"/>
        <end position="543"/>
    </location>
</feature>
<feature type="domain" description="J" evidence="7">
    <location>
        <begin position="320"/>
        <end position="392"/>
    </location>
</feature>